<proteinExistence type="predicted"/>
<feature type="transmembrane region" description="Helical" evidence="1">
    <location>
        <begin position="34"/>
        <end position="52"/>
    </location>
</feature>
<dbReference type="Proteomes" id="UP001596143">
    <property type="component" value="Unassembled WGS sequence"/>
</dbReference>
<evidence type="ECO:0000313" key="2">
    <source>
        <dbReference type="EMBL" id="MFC5628906.1"/>
    </source>
</evidence>
<dbReference type="EMBL" id="JBHSPF010000039">
    <property type="protein sequence ID" value="MFC5628906.1"/>
    <property type="molecule type" value="Genomic_DNA"/>
</dbReference>
<keyword evidence="3" id="KW-1185">Reference proteome</keyword>
<dbReference type="RefSeq" id="WP_270896581.1">
    <property type="nucleotide sequence ID" value="NZ_JBHSPF010000039.1"/>
</dbReference>
<evidence type="ECO:0000256" key="1">
    <source>
        <dbReference type="SAM" id="Phobius"/>
    </source>
</evidence>
<keyword evidence="1" id="KW-0812">Transmembrane</keyword>
<keyword evidence="1" id="KW-0472">Membrane</keyword>
<feature type="transmembrane region" description="Helical" evidence="1">
    <location>
        <begin position="87"/>
        <end position="104"/>
    </location>
</feature>
<feature type="transmembrane region" description="Helical" evidence="1">
    <location>
        <begin position="7"/>
        <end position="28"/>
    </location>
</feature>
<keyword evidence="1" id="KW-1133">Transmembrane helix</keyword>
<gene>
    <name evidence="2" type="ORF">ACFPTR_08475</name>
</gene>
<protein>
    <submittedName>
        <fullName evidence="2">DUF2512 family protein</fullName>
    </submittedName>
</protein>
<comment type="caution">
    <text evidence="2">The sequence shown here is derived from an EMBL/GenBank/DDBJ whole genome shotgun (WGS) entry which is preliminary data.</text>
</comment>
<evidence type="ECO:0000313" key="3">
    <source>
        <dbReference type="Proteomes" id="UP001596143"/>
    </source>
</evidence>
<sequence>MGHVSAVAIKLTLVAFVLLTVFSLMYGYVLWNTLVLTFIVTGIAYVIGDLWILKMTNNLISTIADVGIGTLSLWIIGPFVLNEPVSFFLALISAVIIAVGEWFFHKYVDMAVFRRGEKRAYHSP</sequence>
<reference evidence="3" key="1">
    <citation type="journal article" date="2019" name="Int. J. Syst. Evol. Microbiol.">
        <title>The Global Catalogue of Microorganisms (GCM) 10K type strain sequencing project: providing services to taxonomists for standard genome sequencing and annotation.</title>
        <authorList>
            <consortium name="The Broad Institute Genomics Platform"/>
            <consortium name="The Broad Institute Genome Sequencing Center for Infectious Disease"/>
            <person name="Wu L."/>
            <person name="Ma J."/>
        </authorList>
    </citation>
    <scope>NUCLEOTIDE SEQUENCE [LARGE SCALE GENOMIC DNA]</scope>
    <source>
        <strain evidence="3">CGMCC 1.15790</strain>
    </source>
</reference>
<feature type="transmembrane region" description="Helical" evidence="1">
    <location>
        <begin position="59"/>
        <end position="81"/>
    </location>
</feature>
<organism evidence="2 3">
    <name type="scientific">Aliibacillus thermotolerans</name>
    <dbReference type="NCBI Taxonomy" id="1834418"/>
    <lineage>
        <taxon>Bacteria</taxon>
        <taxon>Bacillati</taxon>
        <taxon>Bacillota</taxon>
        <taxon>Bacilli</taxon>
        <taxon>Bacillales</taxon>
        <taxon>Bacillaceae</taxon>
        <taxon>Aliibacillus</taxon>
    </lineage>
</organism>
<dbReference type="InterPro" id="IPR019649">
    <property type="entry name" value="DUF2512"/>
</dbReference>
<accession>A0ABW0UA16</accession>
<dbReference type="Pfam" id="PF10710">
    <property type="entry name" value="DUF2512"/>
    <property type="match status" value="1"/>
</dbReference>
<name>A0ABW0UA16_9BACI</name>